<proteinExistence type="predicted"/>
<sequence>MSQATFALHDRTAGKIAARLSGAAGVFRPRGCGQFKEVIRCLDRSAF</sequence>
<evidence type="ECO:0000313" key="2">
    <source>
        <dbReference type="Proteomes" id="UP000323956"/>
    </source>
</evidence>
<reference evidence="1 2" key="1">
    <citation type="submission" date="2017-01" db="EMBL/GenBank/DDBJ databases">
        <authorList>
            <person name="Varghese N."/>
            <person name="Submissions S."/>
        </authorList>
    </citation>
    <scope>NUCLEOTIDE SEQUENCE [LARGE SCALE GENOMIC DNA]</scope>
    <source>
        <strain evidence="1 2">ATCC 700171</strain>
    </source>
</reference>
<accession>A0A1N6XD77</accession>
<organism evidence="1 2">
    <name type="scientific">Paracoccus thiocyanatus</name>
    <dbReference type="NCBI Taxonomy" id="34006"/>
    <lineage>
        <taxon>Bacteria</taxon>
        <taxon>Pseudomonadati</taxon>
        <taxon>Pseudomonadota</taxon>
        <taxon>Alphaproteobacteria</taxon>
        <taxon>Rhodobacterales</taxon>
        <taxon>Paracoccaceae</taxon>
        <taxon>Paracoccus</taxon>
    </lineage>
</organism>
<evidence type="ECO:0000313" key="1">
    <source>
        <dbReference type="EMBL" id="SIR00304.1"/>
    </source>
</evidence>
<dbReference type="EMBL" id="FTMK01000020">
    <property type="protein sequence ID" value="SIR00304.1"/>
    <property type="molecule type" value="Genomic_DNA"/>
</dbReference>
<dbReference type="RefSeq" id="WP_188128668.1">
    <property type="nucleotide sequence ID" value="NZ_FTMK01000020.1"/>
</dbReference>
<dbReference type="AlphaFoldDB" id="A0A1N6XD77"/>
<protein>
    <submittedName>
        <fullName evidence="1">Uncharacterized protein</fullName>
    </submittedName>
</protein>
<gene>
    <name evidence="1" type="ORF">SAMN05421641_12056</name>
</gene>
<name>A0A1N6XD77_9RHOB</name>
<dbReference type="Proteomes" id="UP000323956">
    <property type="component" value="Unassembled WGS sequence"/>
</dbReference>